<dbReference type="NCBIfam" id="NF005548">
    <property type="entry name" value="PRK07208.1-4"/>
    <property type="match status" value="1"/>
</dbReference>
<evidence type="ECO:0000259" key="14">
    <source>
        <dbReference type="Pfam" id="PF01593"/>
    </source>
</evidence>
<keyword evidence="16" id="KW-1185">Reference proteome</keyword>
<dbReference type="PANTHER" id="PTHR43078">
    <property type="entry name" value="UDP-GLUCURONIC ACID DECARBOXYLASE-RELATED"/>
    <property type="match status" value="1"/>
</dbReference>
<dbReference type="GO" id="GO:0016491">
    <property type="term" value="F:oxidoreductase activity"/>
    <property type="evidence" value="ECO:0007669"/>
    <property type="project" value="InterPro"/>
</dbReference>
<keyword evidence="11" id="KW-0456">Lyase</keyword>
<evidence type="ECO:0000256" key="6">
    <source>
        <dbReference type="ARBA" id="ARBA00022989"/>
    </source>
</evidence>
<dbReference type="OrthoDB" id="9769600at2"/>
<dbReference type="CDD" id="cd05230">
    <property type="entry name" value="UGD_SDR_e"/>
    <property type="match status" value="1"/>
</dbReference>
<dbReference type="InterPro" id="IPR001509">
    <property type="entry name" value="Epimerase_deHydtase"/>
</dbReference>
<dbReference type="InterPro" id="IPR036291">
    <property type="entry name" value="NAD(P)-bd_dom_sf"/>
</dbReference>
<comment type="cofactor">
    <cofactor evidence="1">
        <name>NAD(+)</name>
        <dbReference type="ChEBI" id="CHEBI:57540"/>
    </cofactor>
</comment>
<keyword evidence="5" id="KW-0735">Signal-anchor</keyword>
<dbReference type="NCBIfam" id="NF005545">
    <property type="entry name" value="PRK07208.1-1"/>
    <property type="match status" value="1"/>
</dbReference>
<dbReference type="Gene3D" id="3.50.50.60">
    <property type="entry name" value="FAD/NAD(P)-binding domain"/>
    <property type="match status" value="1"/>
</dbReference>
<keyword evidence="4" id="KW-0210">Decarboxylase</keyword>
<dbReference type="UniPathway" id="UPA00796">
    <property type="reaction ID" value="UER00771"/>
</dbReference>
<dbReference type="Proteomes" id="UP000290958">
    <property type="component" value="Unassembled WGS sequence"/>
</dbReference>
<dbReference type="SUPFAM" id="SSF51735">
    <property type="entry name" value="NAD(P)-binding Rossmann-fold domains"/>
    <property type="match status" value="1"/>
</dbReference>
<evidence type="ECO:0000256" key="11">
    <source>
        <dbReference type="ARBA" id="ARBA00023239"/>
    </source>
</evidence>
<evidence type="ECO:0000256" key="2">
    <source>
        <dbReference type="ARBA" id="ARBA00004323"/>
    </source>
</evidence>
<evidence type="ECO:0000256" key="4">
    <source>
        <dbReference type="ARBA" id="ARBA00022793"/>
    </source>
</evidence>
<feature type="domain" description="Amine oxidase" evidence="14">
    <location>
        <begin position="350"/>
        <end position="716"/>
    </location>
</feature>
<reference evidence="16" key="1">
    <citation type="submission" date="2019-01" db="EMBL/GenBank/DDBJ databases">
        <title>Cytophagaceae bacterium strain CAR-16.</title>
        <authorList>
            <person name="Chen W.-M."/>
        </authorList>
    </citation>
    <scope>NUCLEOTIDE SEQUENCE [LARGE SCALE GENOMIC DNA]</scope>
    <source>
        <strain evidence="16">CHR27</strain>
    </source>
</reference>
<dbReference type="GO" id="GO:0033320">
    <property type="term" value="P:UDP-D-xylose biosynthetic process"/>
    <property type="evidence" value="ECO:0007669"/>
    <property type="project" value="UniProtKB-UniPathway"/>
</dbReference>
<keyword evidence="7" id="KW-0520">NAD</keyword>
<keyword evidence="6" id="KW-1133">Transmembrane helix</keyword>
<dbReference type="PRINTS" id="PR00419">
    <property type="entry name" value="ADXRDTASE"/>
</dbReference>
<evidence type="ECO:0000256" key="12">
    <source>
        <dbReference type="ARBA" id="ARBA00037859"/>
    </source>
</evidence>
<dbReference type="EMBL" id="SBKP01000014">
    <property type="protein sequence ID" value="RXR26564.1"/>
    <property type="molecule type" value="Genomic_DNA"/>
</dbReference>
<evidence type="ECO:0000256" key="3">
    <source>
        <dbReference type="ARBA" id="ARBA00022692"/>
    </source>
</evidence>
<evidence type="ECO:0000256" key="10">
    <source>
        <dbReference type="ARBA" id="ARBA00023180"/>
    </source>
</evidence>
<dbReference type="Pfam" id="PF01370">
    <property type="entry name" value="Epimerase"/>
    <property type="match status" value="1"/>
</dbReference>
<dbReference type="GO" id="GO:0005737">
    <property type="term" value="C:cytoplasm"/>
    <property type="evidence" value="ECO:0007669"/>
    <property type="project" value="TreeGrafter"/>
</dbReference>
<gene>
    <name evidence="15" type="ORF">EQG66_12715</name>
</gene>
<dbReference type="AlphaFoldDB" id="A0A4Q1KEY4"/>
<comment type="caution">
    <text evidence="15">The sequence shown here is derived from an EMBL/GenBank/DDBJ whole genome shotgun (WGS) entry which is preliminary data.</text>
</comment>
<dbReference type="InterPro" id="IPR036188">
    <property type="entry name" value="FAD/NAD-bd_sf"/>
</dbReference>
<comment type="subcellular location">
    <subcellularLocation>
        <location evidence="2">Golgi apparatus membrane</location>
        <topology evidence="2">Single-pass type II membrane protein</topology>
    </subcellularLocation>
    <subcellularLocation>
        <location evidence="12">Golgi apparatus</location>
        <location evidence="12">Golgi stack membrane</location>
    </subcellularLocation>
</comment>
<proteinExistence type="predicted"/>
<dbReference type="InterPro" id="IPR044516">
    <property type="entry name" value="UXS-like"/>
</dbReference>
<evidence type="ECO:0000256" key="1">
    <source>
        <dbReference type="ARBA" id="ARBA00001911"/>
    </source>
</evidence>
<keyword evidence="9" id="KW-0472">Membrane</keyword>
<feature type="domain" description="NAD-dependent epimerase/dehydratase" evidence="13">
    <location>
        <begin position="17"/>
        <end position="253"/>
    </location>
</feature>
<dbReference type="Gene3D" id="3.40.50.720">
    <property type="entry name" value="NAD(P)-binding Rossmann-like Domain"/>
    <property type="match status" value="1"/>
</dbReference>
<protein>
    <submittedName>
        <fullName evidence="15">NAD-dependent epimerase/dehydratase family protein</fullName>
    </submittedName>
</protein>
<evidence type="ECO:0000256" key="9">
    <source>
        <dbReference type="ARBA" id="ARBA00023136"/>
    </source>
</evidence>
<dbReference type="FunFam" id="3.40.50.720:FF:000065">
    <property type="entry name" value="UDP-glucuronic acid decarboxylase 1"/>
    <property type="match status" value="1"/>
</dbReference>
<organism evidence="15 16">
    <name type="scientific">Sphingobium fluviale</name>
    <dbReference type="NCBI Taxonomy" id="2506423"/>
    <lineage>
        <taxon>Bacteria</taxon>
        <taxon>Pseudomonadati</taxon>
        <taxon>Pseudomonadota</taxon>
        <taxon>Alphaproteobacteria</taxon>
        <taxon>Sphingomonadales</taxon>
        <taxon>Sphingomonadaceae</taxon>
        <taxon>Sphingobium</taxon>
    </lineage>
</organism>
<name>A0A4Q1KEY4_9SPHN</name>
<evidence type="ECO:0000256" key="7">
    <source>
        <dbReference type="ARBA" id="ARBA00023027"/>
    </source>
</evidence>
<keyword evidence="8" id="KW-0333">Golgi apparatus</keyword>
<dbReference type="Pfam" id="PF01593">
    <property type="entry name" value="Amino_oxidase"/>
    <property type="match status" value="1"/>
</dbReference>
<dbReference type="GO" id="GO:0042732">
    <property type="term" value="P:D-xylose metabolic process"/>
    <property type="evidence" value="ECO:0007669"/>
    <property type="project" value="InterPro"/>
</dbReference>
<dbReference type="GO" id="GO:0070403">
    <property type="term" value="F:NAD+ binding"/>
    <property type="evidence" value="ECO:0007669"/>
    <property type="project" value="InterPro"/>
</dbReference>
<dbReference type="SUPFAM" id="SSF51905">
    <property type="entry name" value="FAD/NAD(P)-binding domain"/>
    <property type="match status" value="1"/>
</dbReference>
<evidence type="ECO:0000256" key="5">
    <source>
        <dbReference type="ARBA" id="ARBA00022968"/>
    </source>
</evidence>
<evidence type="ECO:0000256" key="8">
    <source>
        <dbReference type="ARBA" id="ARBA00023034"/>
    </source>
</evidence>
<evidence type="ECO:0000259" key="13">
    <source>
        <dbReference type="Pfam" id="PF01370"/>
    </source>
</evidence>
<dbReference type="GO" id="GO:0048040">
    <property type="term" value="F:UDP-glucuronate decarboxylase activity"/>
    <property type="evidence" value="ECO:0007669"/>
    <property type="project" value="TreeGrafter"/>
</dbReference>
<accession>A0A4Q1KEY4</accession>
<dbReference type="InterPro" id="IPR002937">
    <property type="entry name" value="Amino_oxidase"/>
</dbReference>
<evidence type="ECO:0000313" key="15">
    <source>
        <dbReference type="EMBL" id="RXR26564.1"/>
    </source>
</evidence>
<keyword evidence="10" id="KW-0325">Glycoprotein</keyword>
<evidence type="ECO:0000313" key="16">
    <source>
        <dbReference type="Proteomes" id="UP000290958"/>
    </source>
</evidence>
<dbReference type="PANTHER" id="PTHR43078:SF6">
    <property type="entry name" value="UDP-GLUCURONIC ACID DECARBOXYLASE 1"/>
    <property type="match status" value="1"/>
</dbReference>
<sequence length="829" mass="92926">MPFGRQVRVYRGESVKIIVAGGAGFIGSHLCDRLVAEGHQVWCIDNLQTGALSNLAELSTHPNFHFLQSDIRDPLPDLDCDQFYNLACPAAPIHYQADPIGTLRTCVVGTLNALEFCQKKGARLLQASTSEVYGDPTVHPQPEKYVGAVSCTGPRACYDEGKRAAETACFDFNRQYNVEIRVARIFNTYGPRMSVGDGRVVPNFVTQAMTGKGLTVYGSGSQTRSFCYVDDTVDGLIRLMNSEGSVVGPVNIGNDEEFSVRELAEIVTTMTNSKSPVVYKDLPQDDPHIRRPDISRARELLSWAPTLKLREGLGPTIAWYQTRLAATSKVRTKDSADGRQTLAIIGGGPAGLSAAYWMQKHSNLHHVIVVEESDKVGGISRTESYKNFRFDIGGHRFVTRVGRVEALWNEVMPEPFLRRTRQTRIFFRGKYFDYPLRLFNALKNMGIYESALILASYAKWNFMPHKEEENFQQWITNRFGGRLFWYFFRPYTQKVWGKQFKAIRADWAIQRIRNMSLRKAVVRALSGSHETSNIVESFDYPRLGPGMMWEAFRDKIEEKGGEIWMNSAAMRVHREGNMVTAIEVESVQDGETVTTRLEADHFISSMPISTMILGMVPPAPPAIQAAAKRLRYRAFMVVALIVDGPDPFPDNWIYIHDPEVKAARIQNFRSWSEDMVPEAGKSSIGMEYFCEEGDEMWSADDADLIKLAAKEIEMLGLAKAASVKDGAVIRQHKAYPVYDDEYREALNMIRGWLSDMSNLQVVGRNGMHSYNNMDHSVLTATLAVDNILGASHDLWAVDVDQEHNEDVEASAEIADAADAPATPPIREVA</sequence>
<keyword evidence="3" id="KW-0812">Transmembrane</keyword>